<evidence type="ECO:0000256" key="4">
    <source>
        <dbReference type="ARBA" id="ARBA00022692"/>
    </source>
</evidence>
<evidence type="ECO:0000256" key="1">
    <source>
        <dbReference type="ARBA" id="ARBA00004448"/>
    </source>
</evidence>
<dbReference type="InterPro" id="IPR044677">
    <property type="entry name" value="SLC25A3/Pic2/Mir1-like"/>
</dbReference>
<dbReference type="GO" id="GO:1990547">
    <property type="term" value="P:mitochondrial phosphate ion transmembrane transport"/>
    <property type="evidence" value="ECO:0007669"/>
    <property type="project" value="InterPro"/>
</dbReference>
<evidence type="ECO:0000256" key="6">
    <source>
        <dbReference type="ARBA" id="ARBA00022792"/>
    </source>
</evidence>
<keyword evidence="5" id="KW-0677">Repeat</keyword>
<sequence length="258" mass="28134">MAFSDRTRQSLSPSFLYTTSPSLARAVPRIPLPRMMSSNTSLPSDLSPKWLVVPSPSEPERKEMNSSVLCASYSFAGLVTGLIRTTVTPLDLVKCNMQIDPPKYKSILSGFGVVLEEQGMRGFFRGWVPTLLGYSAGNACMLGVYDFLRRNNSELAGPERTMIDLAGSASAVAIGCVVQCPMEAVKVRVQTRPGFARGLSDGFPKFVQSEGVVGCTRDLFLFGDAIFHVSHILSLFKLGFKFCDNSGGQLFRAFAQIH</sequence>
<comment type="caution">
    <text evidence="12">The sequence shown here is derived from an EMBL/GenBank/DDBJ whole genome shotgun (WGS) entry which is preliminary data.</text>
</comment>
<keyword evidence="9 10" id="KW-0472">Membrane</keyword>
<dbReference type="GO" id="GO:0005315">
    <property type="term" value="F:phosphate transmembrane transporter activity"/>
    <property type="evidence" value="ECO:0007669"/>
    <property type="project" value="InterPro"/>
</dbReference>
<dbReference type="InterPro" id="IPR023395">
    <property type="entry name" value="MCP_dom_sf"/>
</dbReference>
<accession>A0AAN8ZAU3</accession>
<dbReference type="Pfam" id="PF00153">
    <property type="entry name" value="Mito_carr"/>
    <property type="match status" value="2"/>
</dbReference>
<keyword evidence="6" id="KW-0999">Mitochondrion inner membrane</keyword>
<dbReference type="PANTHER" id="PTHR45671:SF10">
    <property type="entry name" value="SOLUTE CARRIER FAMILY 25 MEMBER 3"/>
    <property type="match status" value="1"/>
</dbReference>
<evidence type="ECO:0000256" key="8">
    <source>
        <dbReference type="ARBA" id="ARBA00023128"/>
    </source>
</evidence>
<evidence type="ECO:0000256" key="7">
    <source>
        <dbReference type="ARBA" id="ARBA00022989"/>
    </source>
</evidence>
<gene>
    <name evidence="12" type="ORF">RJ641_007181</name>
</gene>
<dbReference type="PROSITE" id="PS50920">
    <property type="entry name" value="SOLCAR"/>
    <property type="match status" value="2"/>
</dbReference>
<dbReference type="SUPFAM" id="SSF103506">
    <property type="entry name" value="Mitochondrial carrier"/>
    <property type="match status" value="1"/>
</dbReference>
<feature type="repeat" description="Solcar" evidence="10">
    <location>
        <begin position="66"/>
        <end position="151"/>
    </location>
</feature>
<evidence type="ECO:0000256" key="3">
    <source>
        <dbReference type="ARBA" id="ARBA00022448"/>
    </source>
</evidence>
<dbReference type="Gene3D" id="1.50.40.10">
    <property type="entry name" value="Mitochondrial carrier domain"/>
    <property type="match status" value="1"/>
</dbReference>
<evidence type="ECO:0000313" key="13">
    <source>
        <dbReference type="Proteomes" id="UP001370490"/>
    </source>
</evidence>
<keyword evidence="4 10" id="KW-0812">Transmembrane</keyword>
<reference evidence="12 13" key="1">
    <citation type="submission" date="2023-12" db="EMBL/GenBank/DDBJ databases">
        <title>A high-quality genome assembly for Dillenia turbinata (Dilleniales).</title>
        <authorList>
            <person name="Chanderbali A."/>
        </authorList>
    </citation>
    <scope>NUCLEOTIDE SEQUENCE [LARGE SCALE GENOMIC DNA]</scope>
    <source>
        <strain evidence="12">LSX21</strain>
        <tissue evidence="12">Leaf</tissue>
    </source>
</reference>
<evidence type="ECO:0000256" key="9">
    <source>
        <dbReference type="ARBA" id="ARBA00023136"/>
    </source>
</evidence>
<dbReference type="InterPro" id="IPR018108">
    <property type="entry name" value="MCP_transmembrane"/>
</dbReference>
<evidence type="ECO:0000313" key="12">
    <source>
        <dbReference type="EMBL" id="KAK6928590.1"/>
    </source>
</evidence>
<feature type="repeat" description="Solcar" evidence="10">
    <location>
        <begin position="159"/>
        <end position="242"/>
    </location>
</feature>
<dbReference type="Proteomes" id="UP001370490">
    <property type="component" value="Unassembled WGS sequence"/>
</dbReference>
<organism evidence="12 13">
    <name type="scientific">Dillenia turbinata</name>
    <dbReference type="NCBI Taxonomy" id="194707"/>
    <lineage>
        <taxon>Eukaryota</taxon>
        <taxon>Viridiplantae</taxon>
        <taxon>Streptophyta</taxon>
        <taxon>Embryophyta</taxon>
        <taxon>Tracheophyta</taxon>
        <taxon>Spermatophyta</taxon>
        <taxon>Magnoliopsida</taxon>
        <taxon>eudicotyledons</taxon>
        <taxon>Gunneridae</taxon>
        <taxon>Pentapetalae</taxon>
        <taxon>Dilleniales</taxon>
        <taxon>Dilleniaceae</taxon>
        <taxon>Dillenia</taxon>
    </lineage>
</organism>
<proteinExistence type="inferred from homology"/>
<evidence type="ECO:0000256" key="2">
    <source>
        <dbReference type="ARBA" id="ARBA00006375"/>
    </source>
</evidence>
<keyword evidence="7" id="KW-1133">Transmembrane helix</keyword>
<dbReference type="EMBL" id="JBAMMX010000014">
    <property type="protein sequence ID" value="KAK6928590.1"/>
    <property type="molecule type" value="Genomic_DNA"/>
</dbReference>
<comment type="subcellular location">
    <subcellularLocation>
        <location evidence="1">Mitochondrion inner membrane</location>
        <topology evidence="1">Multi-pass membrane protein</topology>
    </subcellularLocation>
</comment>
<keyword evidence="8" id="KW-0496">Mitochondrion</keyword>
<comment type="similarity">
    <text evidence="2 11">Belongs to the mitochondrial carrier (TC 2.A.29) family.</text>
</comment>
<dbReference type="AlphaFoldDB" id="A0AAN8ZAU3"/>
<evidence type="ECO:0000256" key="10">
    <source>
        <dbReference type="PROSITE-ProRule" id="PRU00282"/>
    </source>
</evidence>
<keyword evidence="13" id="KW-1185">Reference proteome</keyword>
<dbReference type="GO" id="GO:0005743">
    <property type="term" value="C:mitochondrial inner membrane"/>
    <property type="evidence" value="ECO:0007669"/>
    <property type="project" value="UniProtKB-SubCell"/>
</dbReference>
<name>A0AAN8ZAU3_9MAGN</name>
<protein>
    <submittedName>
        <fullName evidence="12">Mitochondrial substrate/solute carrier</fullName>
    </submittedName>
</protein>
<keyword evidence="3 11" id="KW-0813">Transport</keyword>
<evidence type="ECO:0000256" key="5">
    <source>
        <dbReference type="ARBA" id="ARBA00022737"/>
    </source>
</evidence>
<dbReference type="PANTHER" id="PTHR45671">
    <property type="entry name" value="SOLUTE CARRIER FAMILY 25 (MITOCHONDRIAL CARRIER PHOSPHATE CARRIER), MEMBER 3, LIKE-RELATED-RELATED"/>
    <property type="match status" value="1"/>
</dbReference>
<evidence type="ECO:0000256" key="11">
    <source>
        <dbReference type="RuleBase" id="RU000488"/>
    </source>
</evidence>